<feature type="domain" description="Putative auto-transporter adhesin head GIN" evidence="2">
    <location>
        <begin position="40"/>
        <end position="259"/>
    </location>
</feature>
<evidence type="ECO:0000256" key="1">
    <source>
        <dbReference type="SAM" id="SignalP"/>
    </source>
</evidence>
<dbReference type="RefSeq" id="WP_408083976.1">
    <property type="nucleotide sequence ID" value="NZ_JBELPZ010000003.1"/>
</dbReference>
<dbReference type="Pfam" id="PF10988">
    <property type="entry name" value="DUF2807"/>
    <property type="match status" value="1"/>
</dbReference>
<sequence length="278" mass="30809">MKKYSLVLIALFIFSATSAQKKEKIKGSKFVSVTQRKMEEFNTLEVEDNLEVFLVKGEIAGIEIEADDNVHDAIQADLNASTLRLYTSKQIVRTKQLSVRVTYTENLQSITTHNEVILNALANLEVSNISIKNLDDSQSFLNIRVDSFTFAMDDKSHAEINVKAENTIIELSKNAELKALIASPTTKIDMYQKTEAEIEGDTDNLLLRIDNEAAYTGEKFTAKNLQLTAEAFTSCSINAKDNVTVSASGEAEIELYGSPAAINITKFTNTATLHKKDL</sequence>
<dbReference type="Proteomes" id="UP001629156">
    <property type="component" value="Unassembled WGS sequence"/>
</dbReference>
<evidence type="ECO:0000313" key="4">
    <source>
        <dbReference type="Proteomes" id="UP001629156"/>
    </source>
</evidence>
<name>A0ABW8YXB9_9FLAO</name>
<comment type="caution">
    <text evidence="3">The sequence shown here is derived from an EMBL/GenBank/DDBJ whole genome shotgun (WGS) entry which is preliminary data.</text>
</comment>
<keyword evidence="1" id="KW-0732">Signal</keyword>
<proteinExistence type="predicted"/>
<reference evidence="3 4" key="1">
    <citation type="submission" date="2024-06" db="EMBL/GenBank/DDBJ databases">
        <authorList>
            <person name="Kaempfer P."/>
            <person name="Viver T."/>
        </authorList>
    </citation>
    <scope>NUCLEOTIDE SEQUENCE [LARGE SCALE GENOMIC DNA]</scope>
    <source>
        <strain evidence="3 4">ST-119</strain>
    </source>
</reference>
<dbReference type="InterPro" id="IPR021255">
    <property type="entry name" value="DUF2807"/>
</dbReference>
<dbReference type="EMBL" id="JBELPZ010000003">
    <property type="protein sequence ID" value="MFL9843723.1"/>
    <property type="molecule type" value="Genomic_DNA"/>
</dbReference>
<feature type="signal peptide" evidence="1">
    <location>
        <begin position="1"/>
        <end position="21"/>
    </location>
</feature>
<organism evidence="3 4">
    <name type="scientific">Flavobacterium rhizosphaerae</name>
    <dbReference type="NCBI Taxonomy" id="3163298"/>
    <lineage>
        <taxon>Bacteria</taxon>
        <taxon>Pseudomonadati</taxon>
        <taxon>Bacteroidota</taxon>
        <taxon>Flavobacteriia</taxon>
        <taxon>Flavobacteriales</taxon>
        <taxon>Flavobacteriaceae</taxon>
        <taxon>Flavobacterium</taxon>
    </lineage>
</organism>
<keyword evidence="4" id="KW-1185">Reference proteome</keyword>
<dbReference type="Gene3D" id="2.160.20.120">
    <property type="match status" value="1"/>
</dbReference>
<evidence type="ECO:0000259" key="2">
    <source>
        <dbReference type="Pfam" id="PF10988"/>
    </source>
</evidence>
<feature type="chain" id="PRO_5046677801" evidence="1">
    <location>
        <begin position="22"/>
        <end position="278"/>
    </location>
</feature>
<protein>
    <submittedName>
        <fullName evidence="3">DUF2807 domain-containing protein</fullName>
    </submittedName>
</protein>
<gene>
    <name evidence="3" type="ORF">ABS766_04750</name>
</gene>
<evidence type="ECO:0000313" key="3">
    <source>
        <dbReference type="EMBL" id="MFL9843723.1"/>
    </source>
</evidence>
<accession>A0ABW8YXB9</accession>